<evidence type="ECO:0000313" key="1">
    <source>
        <dbReference type="EMBL" id="KAJ4707663.1"/>
    </source>
</evidence>
<comment type="caution">
    <text evidence="1">The sequence shown here is derived from an EMBL/GenBank/DDBJ whole genome shotgun (WGS) entry which is preliminary data.</text>
</comment>
<gene>
    <name evidence="1" type="ORF">OWV82_017745</name>
</gene>
<sequence length="340" mass="38297">MQSQNNQKGKKQIEGSIEMEGDKKEETLPPGFRFHPSDEELITYYLVNKISDANFTGRAIADVDLNKCEPWDLPGKAKMGEKEWYFFSLRDRKYPTGVRTNRATNTGYWKTTGKDKEIFNSVTSELVGMKKTLVFYRGRAPRGEKTNWVMHEYRIHSKSAFRTSKDEWVVCRVFQKSAGAKKFPTNQSRAVNPGYNFDIGPSVIPSQMMPAENYQFPIGRNYMGNADQIAELTRMFRGGASTSVNLPIQSQMNYPLGGGFTISGLNLNLGGATTQPVLRPMQPPPQAMNQQDVTSSMLTSSTTFAAETGYAAEINNANAHGNRYMSMDNCMDLDNYWPPY</sequence>
<dbReference type="Proteomes" id="UP001164539">
    <property type="component" value="Chromosome 10"/>
</dbReference>
<accession>A0ACC1XAA1</accession>
<keyword evidence="2" id="KW-1185">Reference proteome</keyword>
<reference evidence="1 2" key="1">
    <citation type="journal article" date="2023" name="Science">
        <title>Complex scaffold remodeling in plant triterpene biosynthesis.</title>
        <authorList>
            <person name="De La Pena R."/>
            <person name="Hodgson H."/>
            <person name="Liu J.C."/>
            <person name="Stephenson M.J."/>
            <person name="Martin A.C."/>
            <person name="Owen C."/>
            <person name="Harkess A."/>
            <person name="Leebens-Mack J."/>
            <person name="Jimenez L.E."/>
            <person name="Osbourn A."/>
            <person name="Sattely E.S."/>
        </authorList>
    </citation>
    <scope>NUCLEOTIDE SEQUENCE [LARGE SCALE GENOMIC DNA]</scope>
    <source>
        <strain evidence="2">cv. JPN11</strain>
        <tissue evidence="1">Leaf</tissue>
    </source>
</reference>
<organism evidence="1 2">
    <name type="scientific">Melia azedarach</name>
    <name type="common">Chinaberry tree</name>
    <dbReference type="NCBI Taxonomy" id="155640"/>
    <lineage>
        <taxon>Eukaryota</taxon>
        <taxon>Viridiplantae</taxon>
        <taxon>Streptophyta</taxon>
        <taxon>Embryophyta</taxon>
        <taxon>Tracheophyta</taxon>
        <taxon>Spermatophyta</taxon>
        <taxon>Magnoliopsida</taxon>
        <taxon>eudicotyledons</taxon>
        <taxon>Gunneridae</taxon>
        <taxon>Pentapetalae</taxon>
        <taxon>rosids</taxon>
        <taxon>malvids</taxon>
        <taxon>Sapindales</taxon>
        <taxon>Meliaceae</taxon>
        <taxon>Melia</taxon>
    </lineage>
</organism>
<evidence type="ECO:0000313" key="2">
    <source>
        <dbReference type="Proteomes" id="UP001164539"/>
    </source>
</evidence>
<protein>
    <submittedName>
        <fullName evidence="1">NAC domain containing protein</fullName>
    </submittedName>
</protein>
<proteinExistence type="predicted"/>
<name>A0ACC1XAA1_MELAZ</name>
<dbReference type="EMBL" id="CM051403">
    <property type="protein sequence ID" value="KAJ4707663.1"/>
    <property type="molecule type" value="Genomic_DNA"/>
</dbReference>